<evidence type="ECO:0000313" key="3">
    <source>
        <dbReference type="Proteomes" id="UP001144397"/>
    </source>
</evidence>
<protein>
    <submittedName>
        <fullName evidence="1">Uncharacterized protein</fullName>
    </submittedName>
</protein>
<dbReference type="RefSeq" id="WP_281806106.1">
    <property type="nucleotide sequence ID" value="NZ_BSDO01000001.1"/>
</dbReference>
<keyword evidence="4" id="KW-1185">Reference proteome</keyword>
<dbReference type="Proteomes" id="UP001144397">
    <property type="component" value="Unassembled WGS sequence"/>
</dbReference>
<dbReference type="EMBL" id="JAVDPY010000002">
    <property type="protein sequence ID" value="MDR6333229.1"/>
    <property type="molecule type" value="Genomic_DNA"/>
</dbReference>
<proteinExistence type="predicted"/>
<evidence type="ECO:0000313" key="4">
    <source>
        <dbReference type="Proteomes" id="UP001245370"/>
    </source>
</evidence>
<evidence type="ECO:0000313" key="2">
    <source>
        <dbReference type="EMBL" id="MDR6333229.1"/>
    </source>
</evidence>
<reference evidence="1" key="1">
    <citation type="submission" date="2022-12" db="EMBL/GenBank/DDBJ databases">
        <title>Reference genome sequencing for broad-spectrum identification of bacterial and archaeal isolates by mass spectrometry.</title>
        <authorList>
            <person name="Sekiguchi Y."/>
            <person name="Tourlousse D.M."/>
        </authorList>
    </citation>
    <scope>NUCLEOTIDE SEQUENCE</scope>
    <source>
        <strain evidence="1">301</strain>
    </source>
</reference>
<name>A0A9W6CJH3_XANFL</name>
<comment type="caution">
    <text evidence="1">The sequence shown here is derived from an EMBL/GenBank/DDBJ whole genome shotgun (WGS) entry which is preliminary data.</text>
</comment>
<dbReference type="Proteomes" id="UP001245370">
    <property type="component" value="Unassembled WGS sequence"/>
</dbReference>
<reference evidence="2 4" key="2">
    <citation type="submission" date="2023-07" db="EMBL/GenBank/DDBJ databases">
        <title>Genomic Encyclopedia of Type Strains, Phase IV (KMG-IV): sequencing the most valuable type-strain genomes for metagenomic binning, comparative biology and taxonomic classification.</title>
        <authorList>
            <person name="Goeker M."/>
        </authorList>
    </citation>
    <scope>NUCLEOTIDE SEQUENCE [LARGE SCALE GENOMIC DNA]</scope>
    <source>
        <strain evidence="2 4">DSM 338</strain>
    </source>
</reference>
<sequence length="93" mass="9895">MKTSSLIAAAATTFIAIAAWGGGDLVRAFPGDAAPAMAKADQPVARNVAYQWRDYWDRGGADAATRACPARKSISLSWEGPRLSWQRSCARPG</sequence>
<organism evidence="1 3">
    <name type="scientific">Xanthobacter flavus</name>
    <dbReference type="NCBI Taxonomy" id="281"/>
    <lineage>
        <taxon>Bacteria</taxon>
        <taxon>Pseudomonadati</taxon>
        <taxon>Pseudomonadota</taxon>
        <taxon>Alphaproteobacteria</taxon>
        <taxon>Hyphomicrobiales</taxon>
        <taxon>Xanthobacteraceae</taxon>
        <taxon>Xanthobacter</taxon>
    </lineage>
</organism>
<dbReference type="GeneID" id="95761973"/>
<gene>
    <name evidence="2" type="ORF">GGQ86_001693</name>
    <name evidence="1" type="ORF">XFLAVUS301_11790</name>
</gene>
<dbReference type="AlphaFoldDB" id="A0A9W6CJH3"/>
<accession>A0A9W6CJH3</accession>
<dbReference type="EMBL" id="BSDO01000001">
    <property type="protein sequence ID" value="GLI21505.1"/>
    <property type="molecule type" value="Genomic_DNA"/>
</dbReference>
<evidence type="ECO:0000313" key="1">
    <source>
        <dbReference type="EMBL" id="GLI21505.1"/>
    </source>
</evidence>